<evidence type="ECO:0000256" key="1">
    <source>
        <dbReference type="SAM" id="MobiDB-lite"/>
    </source>
</evidence>
<protein>
    <recommendedName>
        <fullName evidence="4">HTH psq-type domain-containing protein</fullName>
    </recommendedName>
</protein>
<sequence>MKLCVLKEKRKISMKESCKVLNVKFTTLVCNLTAFKKSRKAKFKYGVRCETRKRFYEKEELSLVRVYEKFNKDEQWIDEERSLAYKSTVAKNKNGLVKRNEGKATEEGRMRQCQGRHPSEIKEGEFADGNSFQI</sequence>
<comment type="caution">
    <text evidence="2">The sequence shown here is derived from an EMBL/GenBank/DDBJ whole genome shotgun (WGS) entry which is preliminary data.</text>
</comment>
<keyword evidence="3" id="KW-1185">Reference proteome</keyword>
<dbReference type="AlphaFoldDB" id="A0A4Y2FR87"/>
<dbReference type="Proteomes" id="UP000499080">
    <property type="component" value="Unassembled WGS sequence"/>
</dbReference>
<name>A0A4Y2FR87_ARAVE</name>
<proteinExistence type="predicted"/>
<accession>A0A4Y2FR87</accession>
<evidence type="ECO:0008006" key="4">
    <source>
        <dbReference type="Google" id="ProtNLM"/>
    </source>
</evidence>
<reference evidence="2 3" key="1">
    <citation type="journal article" date="2019" name="Sci. Rep.">
        <title>Orb-weaving spider Araneus ventricosus genome elucidates the spidroin gene catalogue.</title>
        <authorList>
            <person name="Kono N."/>
            <person name="Nakamura H."/>
            <person name="Ohtoshi R."/>
            <person name="Moran D.A.P."/>
            <person name="Shinohara A."/>
            <person name="Yoshida Y."/>
            <person name="Fujiwara M."/>
            <person name="Mori M."/>
            <person name="Tomita M."/>
            <person name="Arakawa K."/>
        </authorList>
    </citation>
    <scope>NUCLEOTIDE SEQUENCE [LARGE SCALE GENOMIC DNA]</scope>
</reference>
<evidence type="ECO:0000313" key="3">
    <source>
        <dbReference type="Proteomes" id="UP000499080"/>
    </source>
</evidence>
<dbReference type="EMBL" id="BGPR01001040">
    <property type="protein sequence ID" value="GBM43733.1"/>
    <property type="molecule type" value="Genomic_DNA"/>
</dbReference>
<gene>
    <name evidence="2" type="ORF">AVEN_153376_1</name>
</gene>
<evidence type="ECO:0000313" key="2">
    <source>
        <dbReference type="EMBL" id="GBM43733.1"/>
    </source>
</evidence>
<feature type="region of interest" description="Disordered" evidence="1">
    <location>
        <begin position="96"/>
        <end position="116"/>
    </location>
</feature>
<feature type="compositionally biased region" description="Basic and acidic residues" evidence="1">
    <location>
        <begin position="98"/>
        <end position="110"/>
    </location>
</feature>
<organism evidence="2 3">
    <name type="scientific">Araneus ventricosus</name>
    <name type="common">Orbweaver spider</name>
    <name type="synonym">Epeira ventricosa</name>
    <dbReference type="NCBI Taxonomy" id="182803"/>
    <lineage>
        <taxon>Eukaryota</taxon>
        <taxon>Metazoa</taxon>
        <taxon>Ecdysozoa</taxon>
        <taxon>Arthropoda</taxon>
        <taxon>Chelicerata</taxon>
        <taxon>Arachnida</taxon>
        <taxon>Araneae</taxon>
        <taxon>Araneomorphae</taxon>
        <taxon>Entelegynae</taxon>
        <taxon>Araneoidea</taxon>
        <taxon>Araneidae</taxon>
        <taxon>Araneus</taxon>
    </lineage>
</organism>